<evidence type="ECO:0000313" key="1">
    <source>
        <dbReference type="EMBL" id="KAJ9114108.1"/>
    </source>
</evidence>
<name>A0ACC2WRN4_9TREE</name>
<keyword evidence="2" id="KW-1185">Reference proteome</keyword>
<evidence type="ECO:0000313" key="2">
    <source>
        <dbReference type="Proteomes" id="UP001230649"/>
    </source>
</evidence>
<proteinExistence type="predicted"/>
<dbReference type="EMBL" id="JASBWS010000010">
    <property type="protein sequence ID" value="KAJ9114108.1"/>
    <property type="molecule type" value="Genomic_DNA"/>
</dbReference>
<sequence>MPSVRVRRNTAPVAALVPAERLRNQSTSSRGSTGENAAERHDQVSEGGTDDKKRSLGKEEAMVVLAPPVSVTASSAEMKGNYVPRSTSQATAPTEPSPTTSIPQTTPRQASASTAQPSPRRRARSRTIQAIFPASDEILRESMKHNDHDVIREEPEPMSPLLGSRTSGEPRLSSEERTHRAEVLARARGESITSTSGAAPISIRIPPRDRAQLEEAVGSPMSAGTDDSGGRRRWSASISLGLARRSNEHPRTSGDRPRSATHHFALGDGPPVSDLAAGPTRARSRTVGGPLPNGGRNRSDSVGLRSYFGLGSNGVEAKMQSWEDSKRDLEKGGEGEGKEPSGGRVLTTTEEAEEDVYHDDEVVEHLDVIDPEISAVSHLQNFANSVMIPYFPELYSRKPTLDLPSSRPPTVYEYVQSQDILRPELTKAFDRGRTGAPPTSGLRLRKPTVSSQPPPPSEQKPLKNDESSTKPADEASTATESSEEDALDQHVKNVLKKSKKEWLKRSLKGVWAFLKTPMGIITGIYGFMVVFWGAALVLFLLGWIPTSSDNTKDIWVERCSQIVNGLFTVTGVGFIPWRVMDMYRIFRIWQLKRKSVKLRKKRGLPPIEDPDDLPDPKFDPDFVPVLSEYEQALLEYQQERFMASQTWYRPHATETHRAFSINWALYICAFIVGNSVFQCMLCGCMWGLNRHQRPAWTTGSLIPLSFGCGIASGILIWKGGQRTKKTAEVEKKLRKALGMHSHEGSIDEAEKTSSSAPRKADTRSSVESYSNGEVGSGSSGSPEDRDSQRLLPVPTNTATEREVSEAQRDNQAEIGGEEYEMMEKQNPSRRKDGL</sequence>
<reference evidence="1" key="1">
    <citation type="submission" date="2023-04" db="EMBL/GenBank/DDBJ databases">
        <title>Draft Genome sequencing of Naganishia species isolated from polar environments using Oxford Nanopore Technology.</title>
        <authorList>
            <person name="Leo P."/>
            <person name="Venkateswaran K."/>
        </authorList>
    </citation>
    <scope>NUCLEOTIDE SEQUENCE</scope>
    <source>
        <strain evidence="1">MNA-CCFEE 5262</strain>
    </source>
</reference>
<protein>
    <submittedName>
        <fullName evidence="1">Uncharacterized protein</fullName>
    </submittedName>
</protein>
<gene>
    <name evidence="1" type="ORF">QFC20_001624</name>
</gene>
<accession>A0ACC2WRN4</accession>
<comment type="caution">
    <text evidence="1">The sequence shown here is derived from an EMBL/GenBank/DDBJ whole genome shotgun (WGS) entry which is preliminary data.</text>
</comment>
<dbReference type="Proteomes" id="UP001230649">
    <property type="component" value="Unassembled WGS sequence"/>
</dbReference>
<organism evidence="1 2">
    <name type="scientific">Naganishia adeliensis</name>
    <dbReference type="NCBI Taxonomy" id="92952"/>
    <lineage>
        <taxon>Eukaryota</taxon>
        <taxon>Fungi</taxon>
        <taxon>Dikarya</taxon>
        <taxon>Basidiomycota</taxon>
        <taxon>Agaricomycotina</taxon>
        <taxon>Tremellomycetes</taxon>
        <taxon>Filobasidiales</taxon>
        <taxon>Filobasidiaceae</taxon>
        <taxon>Naganishia</taxon>
    </lineage>
</organism>